<dbReference type="PROSITE" id="PS51077">
    <property type="entry name" value="HTH_ICLR"/>
    <property type="match status" value="1"/>
</dbReference>
<dbReference type="Proteomes" id="UP000249005">
    <property type="component" value="Chromosome 1"/>
</dbReference>
<organism evidence="8 9">
    <name type="scientific">Leminorella richardii</name>
    <dbReference type="NCBI Taxonomy" id="158841"/>
    <lineage>
        <taxon>Bacteria</taxon>
        <taxon>Pseudomonadati</taxon>
        <taxon>Pseudomonadota</taxon>
        <taxon>Gammaproteobacteria</taxon>
        <taxon>Enterobacterales</taxon>
        <taxon>Budviciaceae</taxon>
        <taxon>Leminorella</taxon>
    </lineage>
</organism>
<evidence type="ECO:0000256" key="3">
    <source>
        <dbReference type="ARBA" id="ARBA00023163"/>
    </source>
</evidence>
<reference evidence="8 9" key="1">
    <citation type="submission" date="2018-06" db="EMBL/GenBank/DDBJ databases">
        <authorList>
            <consortium name="Pathogen Informatics"/>
            <person name="Doyle S."/>
        </authorList>
    </citation>
    <scope>NUCLEOTIDE SEQUENCE [LARGE SCALE GENOMIC DNA]</scope>
    <source>
        <strain evidence="8 9">NCTC12151</strain>
    </source>
</reference>
<dbReference type="SUPFAM" id="SSF55781">
    <property type="entry name" value="GAF domain-like"/>
    <property type="match status" value="1"/>
</dbReference>
<proteinExistence type="predicted"/>
<feature type="domain" description="HTH iclR-type" evidence="6">
    <location>
        <begin position="9"/>
        <end position="71"/>
    </location>
</feature>
<evidence type="ECO:0000313" key="9">
    <source>
        <dbReference type="Proteomes" id="UP000249005"/>
    </source>
</evidence>
<keyword evidence="2" id="KW-0238">DNA-binding</keyword>
<dbReference type="OrthoDB" id="9807558at2"/>
<dbReference type="PANTHER" id="PTHR30136">
    <property type="entry name" value="HELIX-TURN-HELIX TRANSCRIPTIONAL REGULATOR, ICLR FAMILY"/>
    <property type="match status" value="1"/>
</dbReference>
<dbReference type="InterPro" id="IPR029016">
    <property type="entry name" value="GAF-like_dom_sf"/>
</dbReference>
<dbReference type="Pfam" id="PF09339">
    <property type="entry name" value="HTH_IclR"/>
    <property type="match status" value="1"/>
</dbReference>
<keyword evidence="3" id="KW-0804">Transcription</keyword>
<evidence type="ECO:0000259" key="7">
    <source>
        <dbReference type="PROSITE" id="PS51078"/>
    </source>
</evidence>
<gene>
    <name evidence="8" type="primary">kdgR_1</name>
    <name evidence="8" type="ORF">NCTC12151_00068</name>
</gene>
<evidence type="ECO:0000256" key="5">
    <source>
        <dbReference type="ARBA" id="ARBA00042627"/>
    </source>
</evidence>
<protein>
    <recommendedName>
        <fullName evidence="4">HTH-type transcriptional repressor AllR</fullName>
    </recommendedName>
    <alternativeName>
        <fullName evidence="5">Negative regulator of allantoin and glyoxylate utilization operons</fullName>
    </alternativeName>
</protein>
<evidence type="ECO:0000256" key="4">
    <source>
        <dbReference type="ARBA" id="ARBA00040379"/>
    </source>
</evidence>
<dbReference type="Pfam" id="PF01614">
    <property type="entry name" value="IclR_C"/>
    <property type="match status" value="1"/>
</dbReference>
<dbReference type="GO" id="GO:0045892">
    <property type="term" value="P:negative regulation of DNA-templated transcription"/>
    <property type="evidence" value="ECO:0007669"/>
    <property type="project" value="TreeGrafter"/>
</dbReference>
<keyword evidence="9" id="KW-1185">Reference proteome</keyword>
<dbReference type="InterPro" id="IPR014757">
    <property type="entry name" value="Tscrpt_reg_IclR_C"/>
</dbReference>
<dbReference type="Gene3D" id="3.30.450.40">
    <property type="match status" value="1"/>
</dbReference>
<evidence type="ECO:0000256" key="1">
    <source>
        <dbReference type="ARBA" id="ARBA00023015"/>
    </source>
</evidence>
<accession>A0A2X4UHV7</accession>
<dbReference type="RefSeq" id="WP_111738779.1">
    <property type="nucleotide sequence ID" value="NZ_LR698987.1"/>
</dbReference>
<dbReference type="GO" id="GO:0003677">
    <property type="term" value="F:DNA binding"/>
    <property type="evidence" value="ECO:0007669"/>
    <property type="project" value="UniProtKB-KW"/>
</dbReference>
<dbReference type="GO" id="GO:0003700">
    <property type="term" value="F:DNA-binding transcription factor activity"/>
    <property type="evidence" value="ECO:0007669"/>
    <property type="project" value="TreeGrafter"/>
</dbReference>
<dbReference type="PROSITE" id="PS51078">
    <property type="entry name" value="ICLR_ED"/>
    <property type="match status" value="1"/>
</dbReference>
<name>A0A2X4UHV7_9GAMM</name>
<dbReference type="PANTHER" id="PTHR30136:SF24">
    <property type="entry name" value="HTH-TYPE TRANSCRIPTIONAL REPRESSOR ALLR"/>
    <property type="match status" value="1"/>
</dbReference>
<dbReference type="EMBL" id="LS483470">
    <property type="protein sequence ID" value="SQI34112.1"/>
    <property type="molecule type" value="Genomic_DNA"/>
</dbReference>
<dbReference type="InterPro" id="IPR050707">
    <property type="entry name" value="HTH_MetabolicPath_Reg"/>
</dbReference>
<dbReference type="SMART" id="SM00346">
    <property type="entry name" value="HTH_ICLR"/>
    <property type="match status" value="1"/>
</dbReference>
<dbReference type="KEGG" id="lri:NCTC12151_00068"/>
<sequence length="256" mass="28465">MSKNESMNSSNIDKVLTILEEISNHSDGISLAELVKQTDIPKTTAFRILETLKERQYVTLDAITERYILDLKSLELGMKGLMNVNLVEVAIPYLKKLSSKTSETCFLGVYNAGFVVYLYKSEGTLSIQTNAKLGARLPAFCTGIGKALLAFQPQEEIDRVLNEPLTRFTERTIVDRVALYETLADIRLKGYSLDNEENEEGLTCVARPVFNYTGSAIGAISVAGPSHRMLRKIDEVNDELEQVCSLISRRLGHIPG</sequence>
<keyword evidence="1" id="KW-0805">Transcription regulation</keyword>
<dbReference type="AlphaFoldDB" id="A0A2X4UHV7"/>
<evidence type="ECO:0000256" key="2">
    <source>
        <dbReference type="ARBA" id="ARBA00023125"/>
    </source>
</evidence>
<dbReference type="InterPro" id="IPR036388">
    <property type="entry name" value="WH-like_DNA-bd_sf"/>
</dbReference>
<evidence type="ECO:0000259" key="6">
    <source>
        <dbReference type="PROSITE" id="PS51077"/>
    </source>
</evidence>
<dbReference type="SUPFAM" id="SSF46785">
    <property type="entry name" value="Winged helix' DNA-binding domain"/>
    <property type="match status" value="1"/>
</dbReference>
<dbReference type="InterPro" id="IPR005471">
    <property type="entry name" value="Tscrpt_reg_IclR_N"/>
</dbReference>
<feature type="domain" description="IclR-ED" evidence="7">
    <location>
        <begin position="72"/>
        <end position="253"/>
    </location>
</feature>
<dbReference type="Gene3D" id="1.10.10.10">
    <property type="entry name" value="Winged helix-like DNA-binding domain superfamily/Winged helix DNA-binding domain"/>
    <property type="match status" value="1"/>
</dbReference>
<evidence type="ECO:0000313" key="8">
    <source>
        <dbReference type="EMBL" id="SQI34112.1"/>
    </source>
</evidence>
<dbReference type="InterPro" id="IPR036390">
    <property type="entry name" value="WH_DNA-bd_sf"/>
</dbReference>